<evidence type="ECO:0000256" key="1">
    <source>
        <dbReference type="SAM" id="Phobius"/>
    </source>
</evidence>
<dbReference type="Proteomes" id="UP000009096">
    <property type="component" value="Chromosome 10"/>
</dbReference>
<protein>
    <submittedName>
        <fullName evidence="3">Uncharacterized protein</fullName>
    </submittedName>
</protein>
<dbReference type="InterPro" id="IPR025363">
    <property type="entry name" value="DUF4267"/>
</dbReference>
<keyword evidence="1" id="KW-0472">Membrane</keyword>
<name>W7N6B8_GIBM7</name>
<dbReference type="RefSeq" id="XP_018761811.1">
    <property type="nucleotide sequence ID" value="XM_018906802.1"/>
</dbReference>
<feature type="transmembrane region" description="Helical" evidence="1">
    <location>
        <begin position="74"/>
        <end position="94"/>
    </location>
</feature>
<keyword evidence="2" id="KW-0732">Signal</keyword>
<organism evidence="3 4">
    <name type="scientific">Gibberella moniliformis (strain M3125 / FGSC 7600)</name>
    <name type="common">Maize ear and stalk rot fungus</name>
    <name type="synonym">Fusarium verticillioides</name>
    <dbReference type="NCBI Taxonomy" id="334819"/>
    <lineage>
        <taxon>Eukaryota</taxon>
        <taxon>Fungi</taxon>
        <taxon>Dikarya</taxon>
        <taxon>Ascomycota</taxon>
        <taxon>Pezizomycotina</taxon>
        <taxon>Sordariomycetes</taxon>
        <taxon>Hypocreomycetidae</taxon>
        <taxon>Hypocreales</taxon>
        <taxon>Nectriaceae</taxon>
        <taxon>Fusarium</taxon>
        <taxon>Fusarium fujikuroi species complex</taxon>
    </lineage>
</organism>
<dbReference type="EMBL" id="CM000587">
    <property type="protein sequence ID" value="EWG55620.1"/>
    <property type="molecule type" value="Genomic_DNA"/>
</dbReference>
<dbReference type="GeneID" id="30074435"/>
<keyword evidence="4" id="KW-1185">Reference proteome</keyword>
<dbReference type="KEGG" id="fvr:FVEG_17559"/>
<dbReference type="VEuPathDB" id="FungiDB:FVEG_17559"/>
<proteinExistence type="predicted"/>
<accession>W7N6B8</accession>
<feature type="signal peptide" evidence="2">
    <location>
        <begin position="1"/>
        <end position="22"/>
    </location>
</feature>
<keyword evidence="1" id="KW-1133">Transmembrane helix</keyword>
<keyword evidence="1" id="KW-0812">Transmembrane</keyword>
<reference evidence="3 4" key="1">
    <citation type="journal article" date="2010" name="Nature">
        <title>Comparative genomics reveals mobile pathogenicity chromosomes in Fusarium.</title>
        <authorList>
            <person name="Ma L.J."/>
            <person name="van der Does H.C."/>
            <person name="Borkovich K.A."/>
            <person name="Coleman J.J."/>
            <person name="Daboussi M.J."/>
            <person name="Di Pietro A."/>
            <person name="Dufresne M."/>
            <person name="Freitag M."/>
            <person name="Grabherr M."/>
            <person name="Henrissat B."/>
            <person name="Houterman P.M."/>
            <person name="Kang S."/>
            <person name="Shim W.B."/>
            <person name="Woloshuk C."/>
            <person name="Xie X."/>
            <person name="Xu J.R."/>
            <person name="Antoniw J."/>
            <person name="Baker S.E."/>
            <person name="Bluhm B.H."/>
            <person name="Breakspear A."/>
            <person name="Brown D.W."/>
            <person name="Butchko R.A."/>
            <person name="Chapman S."/>
            <person name="Coulson R."/>
            <person name="Coutinho P.M."/>
            <person name="Danchin E.G."/>
            <person name="Diener A."/>
            <person name="Gale L.R."/>
            <person name="Gardiner D.M."/>
            <person name="Goff S."/>
            <person name="Hammond-Kosack K.E."/>
            <person name="Hilburn K."/>
            <person name="Hua-Van A."/>
            <person name="Jonkers W."/>
            <person name="Kazan K."/>
            <person name="Kodira C.D."/>
            <person name="Koehrsen M."/>
            <person name="Kumar L."/>
            <person name="Lee Y.H."/>
            <person name="Li L."/>
            <person name="Manners J.M."/>
            <person name="Miranda-Saavedra D."/>
            <person name="Mukherjee M."/>
            <person name="Park G."/>
            <person name="Park J."/>
            <person name="Park S.Y."/>
            <person name="Proctor R.H."/>
            <person name="Regev A."/>
            <person name="Ruiz-Roldan M.C."/>
            <person name="Sain D."/>
            <person name="Sakthikumar S."/>
            <person name="Sykes S."/>
            <person name="Schwartz D.C."/>
            <person name="Turgeon B.G."/>
            <person name="Wapinski I."/>
            <person name="Yoder O."/>
            <person name="Young S."/>
            <person name="Zeng Q."/>
            <person name="Zhou S."/>
            <person name="Galagan J."/>
            <person name="Cuomo C.A."/>
            <person name="Kistler H.C."/>
            <person name="Rep M."/>
        </authorList>
    </citation>
    <scope>NUCLEOTIDE SEQUENCE [LARGE SCALE GENOMIC DNA]</scope>
    <source>
        <strain evidence="4">M3125 / FGSC 7600</strain>
    </source>
</reference>
<gene>
    <name evidence="3" type="ORF">FVEG_17559</name>
</gene>
<evidence type="ECO:0000313" key="3">
    <source>
        <dbReference type="EMBL" id="EWG55620.1"/>
    </source>
</evidence>
<dbReference type="AlphaFoldDB" id="W7N6B8"/>
<feature type="transmembrane region" description="Helical" evidence="1">
    <location>
        <begin position="100"/>
        <end position="120"/>
    </location>
</feature>
<sequence>MSFPELAIYALGLACIARNIMAFTNPQAEYALNGLRHTTTSKDDPSSEPIYMLGTWEASVGSLLLVHQMNGNSNGVITLLGLMGLYKAGVAILLCKVGSAASKVAGNLATAVFLFIWAVLKS</sequence>
<evidence type="ECO:0000256" key="2">
    <source>
        <dbReference type="SAM" id="SignalP"/>
    </source>
</evidence>
<feature type="chain" id="PRO_5004899288" evidence="2">
    <location>
        <begin position="23"/>
        <end position="122"/>
    </location>
</feature>
<dbReference type="Pfam" id="PF14087">
    <property type="entry name" value="DUF4267"/>
    <property type="match status" value="1"/>
</dbReference>
<dbReference type="EMBL" id="DS022265">
    <property type="protein sequence ID" value="EWG55620.1"/>
    <property type="molecule type" value="Genomic_DNA"/>
</dbReference>
<dbReference type="OrthoDB" id="5081179at2759"/>
<evidence type="ECO:0000313" key="4">
    <source>
        <dbReference type="Proteomes" id="UP000009096"/>
    </source>
</evidence>